<dbReference type="SUPFAM" id="SSF52047">
    <property type="entry name" value="RNI-like"/>
    <property type="match status" value="1"/>
</dbReference>
<reference evidence="2" key="1">
    <citation type="submission" date="2020-11" db="EMBL/GenBank/DDBJ databases">
        <authorList>
            <consortium name="DOE Joint Genome Institute"/>
            <person name="Ahrendt S."/>
            <person name="Riley R."/>
            <person name="Andreopoulos W."/>
            <person name="Labutti K."/>
            <person name="Pangilinan J."/>
            <person name="Ruiz-Duenas F.J."/>
            <person name="Barrasa J.M."/>
            <person name="Sanchez-Garcia M."/>
            <person name="Camarero S."/>
            <person name="Miyauchi S."/>
            <person name="Serrano A."/>
            <person name="Linde D."/>
            <person name="Babiker R."/>
            <person name="Drula E."/>
            <person name="Ayuso-Fernandez I."/>
            <person name="Pacheco R."/>
            <person name="Padilla G."/>
            <person name="Ferreira P."/>
            <person name="Barriuso J."/>
            <person name="Kellner H."/>
            <person name="Castanera R."/>
            <person name="Alfaro M."/>
            <person name="Ramirez L."/>
            <person name="Pisabarro A.G."/>
            <person name="Kuo A."/>
            <person name="Tritt A."/>
            <person name="Lipzen A."/>
            <person name="He G."/>
            <person name="Yan M."/>
            <person name="Ng V."/>
            <person name="Cullen D."/>
            <person name="Martin F."/>
            <person name="Rosso M.-N."/>
            <person name="Henrissat B."/>
            <person name="Hibbett D."/>
            <person name="Martinez A.T."/>
            <person name="Grigoriev I.V."/>
        </authorList>
    </citation>
    <scope>NUCLEOTIDE SEQUENCE</scope>
    <source>
        <strain evidence="2">CIRM-BRFM 674</strain>
    </source>
</reference>
<comment type="caution">
    <text evidence="2">The sequence shown here is derived from an EMBL/GenBank/DDBJ whole genome shotgun (WGS) entry which is preliminary data.</text>
</comment>
<dbReference type="AlphaFoldDB" id="A0A9P5Z1E0"/>
<feature type="coiled-coil region" evidence="1">
    <location>
        <begin position="32"/>
        <end position="66"/>
    </location>
</feature>
<proteinExistence type="predicted"/>
<keyword evidence="3" id="KW-1185">Reference proteome</keyword>
<evidence type="ECO:0000313" key="3">
    <source>
        <dbReference type="Proteomes" id="UP000807469"/>
    </source>
</evidence>
<keyword evidence="1" id="KW-0175">Coiled coil</keyword>
<dbReference type="EMBL" id="MU155224">
    <property type="protein sequence ID" value="KAF9478918.1"/>
    <property type="molecule type" value="Genomic_DNA"/>
</dbReference>
<dbReference type="Gene3D" id="1.20.1280.50">
    <property type="match status" value="1"/>
</dbReference>
<sequence>MSVQCHYCNYLPHHEYLCDPTGPGVCQPCKRLAEIEEQVKSIRRMLVGLENERQTLKTQVNRHHDRLIHRLPREIVSEIFEFCLPEDLMEAEFEGIPPKYSLSAPLVISAICRTWRAIALSAPRLWKTITIWSRFLPSAILVQNWIDRAGQLPLSIVLRLPFGEDETAIPIINTLTRYSKRWQELRCRMPAHLFSHFPTGIEDLPELRTLHLNNLRGTLRNTPLNLHPPRLNIFSFSGTRLCELDFDWTYLTQLSMEVVTPAIFLEVLRRAPALEKCTVQTFFIPEDESDDEFDAAFPPLPNPFVHSTLQELSIPADLCNCVFKQLQCPSLSALNLNPDCFAIGFDMPLVLEFLEKSRCSLERLSIMADSIPLSVSDITLICKRTQTLRDLSIRLITDDDAVVSVLRDILSQFSNIDGTVESLYLPALRSLSIKHDWDASDIYWMIPDIFGFYTLPECPSEYLYHRHALKTVTIIEEHEETEVDGALLSEIELEEITLKKTLWLRKAGVNLMFQVGEVDLIELTQDSPFGTSLLSTML</sequence>
<evidence type="ECO:0000256" key="1">
    <source>
        <dbReference type="SAM" id="Coils"/>
    </source>
</evidence>
<accession>A0A9P5Z1E0</accession>
<protein>
    <recommendedName>
        <fullName evidence="4">F-box domain-containing protein</fullName>
    </recommendedName>
</protein>
<name>A0A9P5Z1E0_9AGAR</name>
<organism evidence="2 3">
    <name type="scientific">Pholiota conissans</name>
    <dbReference type="NCBI Taxonomy" id="109636"/>
    <lineage>
        <taxon>Eukaryota</taxon>
        <taxon>Fungi</taxon>
        <taxon>Dikarya</taxon>
        <taxon>Basidiomycota</taxon>
        <taxon>Agaricomycotina</taxon>
        <taxon>Agaricomycetes</taxon>
        <taxon>Agaricomycetidae</taxon>
        <taxon>Agaricales</taxon>
        <taxon>Agaricineae</taxon>
        <taxon>Strophariaceae</taxon>
        <taxon>Pholiota</taxon>
    </lineage>
</organism>
<gene>
    <name evidence="2" type="ORF">BDN70DRAFT_879415</name>
</gene>
<dbReference type="Proteomes" id="UP000807469">
    <property type="component" value="Unassembled WGS sequence"/>
</dbReference>
<evidence type="ECO:0008006" key="4">
    <source>
        <dbReference type="Google" id="ProtNLM"/>
    </source>
</evidence>
<dbReference type="OrthoDB" id="3270987at2759"/>
<evidence type="ECO:0000313" key="2">
    <source>
        <dbReference type="EMBL" id="KAF9478918.1"/>
    </source>
</evidence>